<dbReference type="Proteomes" id="UP000810292">
    <property type="component" value="Unassembled WGS sequence"/>
</dbReference>
<keyword evidence="1" id="KW-0813">Transport</keyword>
<comment type="caution">
    <text evidence="5">The sequence shown here is derived from an EMBL/GenBank/DDBJ whole genome shotgun (WGS) entry which is preliminary data.</text>
</comment>
<dbReference type="InterPro" id="IPR027417">
    <property type="entry name" value="P-loop_NTPase"/>
</dbReference>
<evidence type="ECO:0000256" key="2">
    <source>
        <dbReference type="ARBA" id="ARBA00022741"/>
    </source>
</evidence>
<dbReference type="FunFam" id="3.40.50.300:FF:000421">
    <property type="entry name" value="Branched-chain amino acid ABC transporter ATP-binding protein"/>
    <property type="match status" value="1"/>
</dbReference>
<dbReference type="PROSITE" id="PS50893">
    <property type="entry name" value="ABC_TRANSPORTER_2"/>
    <property type="match status" value="1"/>
</dbReference>
<dbReference type="GO" id="GO:0015808">
    <property type="term" value="P:L-alanine transport"/>
    <property type="evidence" value="ECO:0007669"/>
    <property type="project" value="TreeGrafter"/>
</dbReference>
<evidence type="ECO:0000313" key="5">
    <source>
        <dbReference type="EMBL" id="MBO8469794.1"/>
    </source>
</evidence>
<gene>
    <name evidence="5" type="ORF">IAA72_08430</name>
</gene>
<dbReference type="InterPro" id="IPR051120">
    <property type="entry name" value="ABC_AA/LPS_Transport"/>
</dbReference>
<dbReference type="Pfam" id="PF12399">
    <property type="entry name" value="BCA_ABC_TP_C"/>
    <property type="match status" value="1"/>
</dbReference>
<dbReference type="GO" id="GO:1903805">
    <property type="term" value="P:L-valine import across plasma membrane"/>
    <property type="evidence" value="ECO:0007669"/>
    <property type="project" value="TreeGrafter"/>
</dbReference>
<dbReference type="GO" id="GO:0005524">
    <property type="term" value="F:ATP binding"/>
    <property type="evidence" value="ECO:0007669"/>
    <property type="project" value="UniProtKB-KW"/>
</dbReference>
<accession>A0A9D9IDD6</accession>
<protein>
    <submittedName>
        <fullName evidence="5">ABC transporter ATP-binding protein</fullName>
    </submittedName>
</protein>
<dbReference type="SMART" id="SM00382">
    <property type="entry name" value="AAA"/>
    <property type="match status" value="1"/>
</dbReference>
<dbReference type="GO" id="GO:0042941">
    <property type="term" value="P:D-alanine transmembrane transport"/>
    <property type="evidence" value="ECO:0007669"/>
    <property type="project" value="TreeGrafter"/>
</dbReference>
<dbReference type="Gene3D" id="3.40.50.300">
    <property type="entry name" value="P-loop containing nucleotide triphosphate hydrolases"/>
    <property type="match status" value="1"/>
</dbReference>
<evidence type="ECO:0000259" key="4">
    <source>
        <dbReference type="PROSITE" id="PS50893"/>
    </source>
</evidence>
<name>A0A9D9IDD6_9SPIO</name>
<dbReference type="Pfam" id="PF00005">
    <property type="entry name" value="ABC_tran"/>
    <property type="match status" value="1"/>
</dbReference>
<reference evidence="5" key="2">
    <citation type="journal article" date="2021" name="PeerJ">
        <title>Extensive microbial diversity within the chicken gut microbiome revealed by metagenomics and culture.</title>
        <authorList>
            <person name="Gilroy R."/>
            <person name="Ravi A."/>
            <person name="Getino M."/>
            <person name="Pursley I."/>
            <person name="Horton D.L."/>
            <person name="Alikhan N.F."/>
            <person name="Baker D."/>
            <person name="Gharbi K."/>
            <person name="Hall N."/>
            <person name="Watson M."/>
            <person name="Adriaenssens E.M."/>
            <person name="Foster-Nyarko E."/>
            <person name="Jarju S."/>
            <person name="Secka A."/>
            <person name="Antonio M."/>
            <person name="Oren A."/>
            <person name="Chaudhuri R.R."/>
            <person name="La Ragione R."/>
            <person name="Hildebrand F."/>
            <person name="Pallen M.J."/>
        </authorList>
    </citation>
    <scope>NUCLEOTIDE SEQUENCE</scope>
    <source>
        <strain evidence="5">14700</strain>
    </source>
</reference>
<reference evidence="5" key="1">
    <citation type="submission" date="2020-10" db="EMBL/GenBank/DDBJ databases">
        <authorList>
            <person name="Gilroy R."/>
        </authorList>
    </citation>
    <scope>NUCLEOTIDE SEQUENCE</scope>
    <source>
        <strain evidence="5">14700</strain>
    </source>
</reference>
<evidence type="ECO:0000313" key="6">
    <source>
        <dbReference type="Proteomes" id="UP000810292"/>
    </source>
</evidence>
<dbReference type="CDD" id="cd03219">
    <property type="entry name" value="ABC_Mj1267_LivG_branched"/>
    <property type="match status" value="1"/>
</dbReference>
<evidence type="ECO:0000256" key="1">
    <source>
        <dbReference type="ARBA" id="ARBA00022448"/>
    </source>
</evidence>
<sequence length="262" mass="29400">MRILETEHLTREFGGVIAVNDVDFHVEKGLVTGLIGPNGAGKTTLFNQITGMDKPTSGRIIFDGQDITGLPAWKISRMGIARTFQNIRLYKELTVVENVMMGLHFKVGSDPFHHRFSQAIKSYVFASRENREVYRKAMEWLDFFELSEHAQDFAGSLPYGKQRELEIARALSAEPKLLFLDEPAAGMNPAETSHLMGVVDKIRSLGVTVVLIEHDMKLVMNICDNITVLNFGMKIAEGTPNEIKHDKGVIEAYLGKDEEEDF</sequence>
<evidence type="ECO:0000256" key="3">
    <source>
        <dbReference type="ARBA" id="ARBA00022840"/>
    </source>
</evidence>
<feature type="domain" description="ABC transporter" evidence="4">
    <location>
        <begin position="4"/>
        <end position="256"/>
    </location>
</feature>
<keyword evidence="3 5" id="KW-0067">ATP-binding</keyword>
<dbReference type="GO" id="GO:0016887">
    <property type="term" value="F:ATP hydrolysis activity"/>
    <property type="evidence" value="ECO:0007669"/>
    <property type="project" value="InterPro"/>
</dbReference>
<organism evidence="5 6">
    <name type="scientific">Candidatus Ornithospirochaeta stercoravium</name>
    <dbReference type="NCBI Taxonomy" id="2840897"/>
    <lineage>
        <taxon>Bacteria</taxon>
        <taxon>Pseudomonadati</taxon>
        <taxon>Spirochaetota</taxon>
        <taxon>Spirochaetia</taxon>
        <taxon>Spirochaetales</taxon>
        <taxon>Spirochaetaceae</taxon>
        <taxon>Spirochaetaceae incertae sedis</taxon>
        <taxon>Candidatus Ornithospirochaeta</taxon>
    </lineage>
</organism>
<dbReference type="GO" id="GO:1903806">
    <property type="term" value="P:L-isoleucine import across plasma membrane"/>
    <property type="evidence" value="ECO:0007669"/>
    <property type="project" value="TreeGrafter"/>
</dbReference>
<dbReference type="PANTHER" id="PTHR45772">
    <property type="entry name" value="CONSERVED COMPONENT OF ABC TRANSPORTER FOR NATURAL AMINO ACIDS-RELATED"/>
    <property type="match status" value="1"/>
</dbReference>
<dbReference type="GO" id="GO:0015192">
    <property type="term" value="F:L-phenylalanine transmembrane transporter activity"/>
    <property type="evidence" value="ECO:0007669"/>
    <property type="project" value="TreeGrafter"/>
</dbReference>
<dbReference type="PANTHER" id="PTHR45772:SF7">
    <property type="entry name" value="AMINO ACID ABC TRANSPORTER ATP-BINDING PROTEIN"/>
    <property type="match status" value="1"/>
</dbReference>
<dbReference type="GO" id="GO:0005886">
    <property type="term" value="C:plasma membrane"/>
    <property type="evidence" value="ECO:0007669"/>
    <property type="project" value="TreeGrafter"/>
</dbReference>
<dbReference type="InterPro" id="IPR003593">
    <property type="entry name" value="AAA+_ATPase"/>
</dbReference>
<dbReference type="InterPro" id="IPR003439">
    <property type="entry name" value="ABC_transporter-like_ATP-bd"/>
</dbReference>
<dbReference type="AlphaFoldDB" id="A0A9D9IDD6"/>
<dbReference type="GO" id="GO:0015188">
    <property type="term" value="F:L-isoleucine transmembrane transporter activity"/>
    <property type="evidence" value="ECO:0007669"/>
    <property type="project" value="TreeGrafter"/>
</dbReference>
<keyword evidence="2" id="KW-0547">Nucleotide-binding</keyword>
<dbReference type="InterPro" id="IPR032823">
    <property type="entry name" value="BCA_ABC_TP_C"/>
</dbReference>
<dbReference type="SUPFAM" id="SSF52540">
    <property type="entry name" value="P-loop containing nucleoside triphosphate hydrolases"/>
    <property type="match status" value="1"/>
</dbReference>
<proteinExistence type="predicted"/>
<dbReference type="EMBL" id="JADIMF010000142">
    <property type="protein sequence ID" value="MBO8469794.1"/>
    <property type="molecule type" value="Genomic_DNA"/>
</dbReference>
<dbReference type="GO" id="GO:0005304">
    <property type="term" value="F:L-valine transmembrane transporter activity"/>
    <property type="evidence" value="ECO:0007669"/>
    <property type="project" value="TreeGrafter"/>
</dbReference>